<evidence type="ECO:0000256" key="7">
    <source>
        <dbReference type="ARBA" id="ARBA00023242"/>
    </source>
</evidence>
<dbReference type="OrthoDB" id="1938138at2759"/>
<dbReference type="STRING" id="984486.A0A1E3QK06"/>
<organism evidence="11 12">
    <name type="scientific">Babjeviella inositovora NRRL Y-12698</name>
    <dbReference type="NCBI Taxonomy" id="984486"/>
    <lineage>
        <taxon>Eukaryota</taxon>
        <taxon>Fungi</taxon>
        <taxon>Dikarya</taxon>
        <taxon>Ascomycota</taxon>
        <taxon>Saccharomycotina</taxon>
        <taxon>Pichiomycetes</taxon>
        <taxon>Serinales incertae sedis</taxon>
        <taxon>Babjeviella</taxon>
    </lineage>
</organism>
<dbReference type="CDD" id="cd21694">
    <property type="entry name" value="GINS_B_Psf2"/>
    <property type="match status" value="1"/>
</dbReference>
<evidence type="ECO:0000313" key="11">
    <source>
        <dbReference type="EMBL" id="ODQ78023.1"/>
    </source>
</evidence>
<evidence type="ECO:0000256" key="2">
    <source>
        <dbReference type="ARBA" id="ARBA00010565"/>
    </source>
</evidence>
<dbReference type="Gene3D" id="1.20.58.1020">
    <property type="match status" value="1"/>
</dbReference>
<dbReference type="CDD" id="cd11712">
    <property type="entry name" value="GINS_A_psf2"/>
    <property type="match status" value="1"/>
</dbReference>
<evidence type="ECO:0000256" key="8">
    <source>
        <dbReference type="PIRNR" id="PIRNR028998"/>
    </source>
</evidence>
<evidence type="ECO:0000259" key="10">
    <source>
        <dbReference type="Pfam" id="PF25005"/>
    </source>
</evidence>
<dbReference type="GO" id="GO:0007059">
    <property type="term" value="P:chromosome segregation"/>
    <property type="evidence" value="ECO:0007669"/>
    <property type="project" value="UniProtKB-KW"/>
</dbReference>
<keyword evidence="6" id="KW-0159">Chromosome partition</keyword>
<feature type="domain" description="GINS subunit" evidence="9">
    <location>
        <begin position="75"/>
        <end position="177"/>
    </location>
</feature>
<dbReference type="FunFam" id="3.40.5.50:FF:000001">
    <property type="entry name" value="DNA replication complex GINS protein PSF2"/>
    <property type="match status" value="1"/>
</dbReference>
<evidence type="ECO:0000256" key="6">
    <source>
        <dbReference type="ARBA" id="ARBA00022829"/>
    </source>
</evidence>
<dbReference type="FunFam" id="1.20.58.1020:FF:000001">
    <property type="entry name" value="DNA replication complex GINS protein PSF2"/>
    <property type="match status" value="1"/>
</dbReference>
<keyword evidence="12" id="KW-1185">Reference proteome</keyword>
<dbReference type="EMBL" id="KV454437">
    <property type="protein sequence ID" value="ODQ78023.1"/>
    <property type="molecule type" value="Genomic_DNA"/>
</dbReference>
<sequence length="201" mass="23536">MALPLQFKTSFLPLEINFLAENELITILPRVSMKSVELIGTNLPNLNAMRRQEIPLWLALILKAQDKCQIIPPIWLNVAYLKARYDEELEFPNRFSSLPWHWLELSKMLLTKASDDLTDAPHLIRSIIQDLREVRLVKSRKGLKELNEAYLQLDNLSLMEINEIRPYVAEVMDELKKLSDCVKKDDSMDMETNDYEEDENY</sequence>
<comment type="similarity">
    <text evidence="2 8">Belongs to the GINS2/PSF2 family.</text>
</comment>
<dbReference type="RefSeq" id="XP_018983351.1">
    <property type="nucleotide sequence ID" value="XM_019131979.1"/>
</dbReference>
<name>A0A1E3QK06_9ASCO</name>
<dbReference type="GO" id="GO:0043596">
    <property type="term" value="C:nuclear replication fork"/>
    <property type="evidence" value="ECO:0007669"/>
    <property type="project" value="EnsemblFungi"/>
</dbReference>
<dbReference type="Pfam" id="PF25005">
    <property type="entry name" value="PSF2_N"/>
    <property type="match status" value="1"/>
</dbReference>
<dbReference type="PANTHER" id="PTHR12772">
    <property type="entry name" value="DNA REPLICATION COMPLEX GINS PROTEIN PSF2"/>
    <property type="match status" value="1"/>
</dbReference>
<dbReference type="SUPFAM" id="SSF160059">
    <property type="entry name" value="PriA/YqbF domain"/>
    <property type="match status" value="1"/>
</dbReference>
<evidence type="ECO:0000256" key="1">
    <source>
        <dbReference type="ARBA" id="ARBA00004123"/>
    </source>
</evidence>
<comment type="subunit">
    <text evidence="3">Component of the GINS complex which is a heterotetramer of SLD5, PSF1, PSF2 and PSF3.</text>
</comment>
<proteinExistence type="inferred from homology"/>
<dbReference type="GO" id="GO:0071162">
    <property type="term" value="C:CMG complex"/>
    <property type="evidence" value="ECO:0007669"/>
    <property type="project" value="EnsemblFungi"/>
</dbReference>
<dbReference type="GO" id="GO:0000727">
    <property type="term" value="P:double-strand break repair via break-induced replication"/>
    <property type="evidence" value="ECO:0007669"/>
    <property type="project" value="EnsemblFungi"/>
</dbReference>
<dbReference type="PANTHER" id="PTHR12772:SF0">
    <property type="entry name" value="DNA REPLICATION COMPLEX GINS PROTEIN PSF2"/>
    <property type="match status" value="1"/>
</dbReference>
<reference evidence="12" key="1">
    <citation type="submission" date="2016-05" db="EMBL/GenBank/DDBJ databases">
        <title>Comparative genomics of biotechnologically important yeasts.</title>
        <authorList>
            <consortium name="DOE Joint Genome Institute"/>
            <person name="Riley R."/>
            <person name="Haridas S."/>
            <person name="Wolfe K.H."/>
            <person name="Lopes M.R."/>
            <person name="Hittinger C.T."/>
            <person name="Goker M."/>
            <person name="Salamov A."/>
            <person name="Wisecaver J."/>
            <person name="Long T.M."/>
            <person name="Aerts A.L."/>
            <person name="Barry K."/>
            <person name="Choi C."/>
            <person name="Clum A."/>
            <person name="Coughlan A.Y."/>
            <person name="Deshpande S."/>
            <person name="Douglass A.P."/>
            <person name="Hanson S.J."/>
            <person name="Klenk H.-P."/>
            <person name="Labutti K."/>
            <person name="Lapidus A."/>
            <person name="Lindquist E."/>
            <person name="Lipzen A."/>
            <person name="Meier-Kolthoff J.P."/>
            <person name="Ohm R.A."/>
            <person name="Otillar R.P."/>
            <person name="Pangilinan J."/>
            <person name="Peng Y."/>
            <person name="Rokas A."/>
            <person name="Rosa C.A."/>
            <person name="Scheuner C."/>
            <person name="Sibirny A.A."/>
            <person name="Slot J.C."/>
            <person name="Stielow J.B."/>
            <person name="Sun H."/>
            <person name="Kurtzman C.P."/>
            <person name="Blackwell M."/>
            <person name="Grigoriev I.V."/>
            <person name="Jeffries T.W."/>
        </authorList>
    </citation>
    <scope>NUCLEOTIDE SEQUENCE [LARGE SCALE GENOMIC DNA]</scope>
    <source>
        <strain evidence="12">NRRL Y-12698</strain>
    </source>
</reference>
<evidence type="ECO:0000313" key="12">
    <source>
        <dbReference type="Proteomes" id="UP000094336"/>
    </source>
</evidence>
<dbReference type="GeneID" id="30149832"/>
<dbReference type="Gene3D" id="3.40.5.50">
    <property type="match status" value="1"/>
</dbReference>
<dbReference type="InterPro" id="IPR056784">
    <property type="entry name" value="PSF2_N"/>
</dbReference>
<protein>
    <recommendedName>
        <fullName evidence="4 8">DNA replication complex GINS protein PSF2</fullName>
    </recommendedName>
</protein>
<keyword evidence="7 8" id="KW-0539">Nucleus</keyword>
<dbReference type="SUPFAM" id="SSF158573">
    <property type="entry name" value="GINS helical bundle-like"/>
    <property type="match status" value="1"/>
</dbReference>
<dbReference type="Pfam" id="PF05916">
    <property type="entry name" value="Sld5"/>
    <property type="match status" value="1"/>
</dbReference>
<dbReference type="GO" id="GO:0000785">
    <property type="term" value="C:chromatin"/>
    <property type="evidence" value="ECO:0007669"/>
    <property type="project" value="EnsemblFungi"/>
</dbReference>
<dbReference type="PIRSF" id="PIRSF028998">
    <property type="entry name" value="GINS_Psf2_subgr"/>
    <property type="match status" value="1"/>
</dbReference>
<accession>A0A1E3QK06</accession>
<dbReference type="InterPro" id="IPR007257">
    <property type="entry name" value="GINS_Psf2"/>
</dbReference>
<evidence type="ECO:0000256" key="4">
    <source>
        <dbReference type="ARBA" id="ARBA00015139"/>
    </source>
</evidence>
<comment type="subcellular location">
    <subcellularLocation>
        <location evidence="1 8">Nucleus</location>
    </subcellularLocation>
</comment>
<dbReference type="GO" id="GO:0033260">
    <property type="term" value="P:nuclear DNA replication"/>
    <property type="evidence" value="ECO:0007669"/>
    <property type="project" value="EnsemblFungi"/>
</dbReference>
<evidence type="ECO:0000256" key="5">
    <source>
        <dbReference type="ARBA" id="ARBA00022705"/>
    </source>
</evidence>
<dbReference type="GO" id="GO:0000811">
    <property type="term" value="C:GINS complex"/>
    <property type="evidence" value="ECO:0007669"/>
    <property type="project" value="EnsemblFungi"/>
</dbReference>
<dbReference type="Proteomes" id="UP000094336">
    <property type="component" value="Unassembled WGS sequence"/>
</dbReference>
<evidence type="ECO:0000256" key="3">
    <source>
        <dbReference type="ARBA" id="ARBA00011352"/>
    </source>
</evidence>
<dbReference type="AlphaFoldDB" id="A0A1E3QK06"/>
<dbReference type="InterPro" id="IPR036224">
    <property type="entry name" value="GINS_bundle-like_dom_sf"/>
</dbReference>
<evidence type="ECO:0000259" key="9">
    <source>
        <dbReference type="Pfam" id="PF05916"/>
    </source>
</evidence>
<gene>
    <name evidence="11" type="ORF">BABINDRAFT_40513</name>
</gene>
<keyword evidence="5 8" id="KW-0235">DNA replication</keyword>
<dbReference type="InterPro" id="IPR021151">
    <property type="entry name" value="GINS_A"/>
</dbReference>
<feature type="domain" description="DNA replication complex GINS protein PSF2 N-terminal" evidence="10">
    <location>
        <begin position="13"/>
        <end position="71"/>
    </location>
</feature>